<dbReference type="OrthoDB" id="9815245at2"/>
<dbReference type="SUPFAM" id="SSF51261">
    <property type="entry name" value="Duplicated hybrid motif"/>
    <property type="match status" value="1"/>
</dbReference>
<reference evidence="3 4" key="1">
    <citation type="submission" date="2019-03" db="EMBL/GenBank/DDBJ databases">
        <title>Genomic Encyclopedia of Type Strains, Phase IV (KMG-IV): sequencing the most valuable type-strain genomes for metagenomic binning, comparative biology and taxonomic classification.</title>
        <authorList>
            <person name="Goeker M."/>
        </authorList>
    </citation>
    <scope>NUCLEOTIDE SEQUENCE [LARGE SCALE GENOMIC DNA]</scope>
    <source>
        <strain evidence="3 4">DSM 103792</strain>
    </source>
</reference>
<feature type="domain" description="M23ase beta-sheet core" evidence="2">
    <location>
        <begin position="209"/>
        <end position="302"/>
    </location>
</feature>
<evidence type="ECO:0000259" key="2">
    <source>
        <dbReference type="Pfam" id="PF01551"/>
    </source>
</evidence>
<organism evidence="3 4">
    <name type="scientific">Permianibacter aggregans</name>
    <dbReference type="NCBI Taxonomy" id="1510150"/>
    <lineage>
        <taxon>Bacteria</taxon>
        <taxon>Pseudomonadati</taxon>
        <taxon>Pseudomonadota</taxon>
        <taxon>Gammaproteobacteria</taxon>
        <taxon>Pseudomonadales</taxon>
        <taxon>Pseudomonadaceae</taxon>
        <taxon>Permianibacter</taxon>
    </lineage>
</organism>
<comment type="caution">
    <text evidence="3">The sequence shown here is derived from an EMBL/GenBank/DDBJ whole genome shotgun (WGS) entry which is preliminary data.</text>
</comment>
<dbReference type="EMBL" id="SNYM01000023">
    <property type="protein sequence ID" value="TDQ44639.1"/>
    <property type="molecule type" value="Genomic_DNA"/>
</dbReference>
<evidence type="ECO:0000313" key="3">
    <source>
        <dbReference type="EMBL" id="TDQ44639.1"/>
    </source>
</evidence>
<dbReference type="PANTHER" id="PTHR21666:SF291">
    <property type="entry name" value="STAGE II SPORULATION PROTEIN Q"/>
    <property type="match status" value="1"/>
</dbReference>
<protein>
    <submittedName>
        <fullName evidence="3">Peptidase M23-like protein</fullName>
    </submittedName>
</protein>
<gene>
    <name evidence="3" type="ORF">EV696_12342</name>
</gene>
<dbReference type="GO" id="GO:0004222">
    <property type="term" value="F:metalloendopeptidase activity"/>
    <property type="evidence" value="ECO:0007669"/>
    <property type="project" value="TreeGrafter"/>
</dbReference>
<proteinExistence type="predicted"/>
<feature type="coiled-coil region" evidence="1">
    <location>
        <begin position="59"/>
        <end position="111"/>
    </location>
</feature>
<keyword evidence="1" id="KW-0175">Coiled coil</keyword>
<dbReference type="CDD" id="cd12797">
    <property type="entry name" value="M23_peptidase"/>
    <property type="match status" value="1"/>
</dbReference>
<dbReference type="RefSeq" id="WP_133593113.1">
    <property type="nucleotide sequence ID" value="NZ_CP037953.1"/>
</dbReference>
<dbReference type="AlphaFoldDB" id="A0A4R6UH77"/>
<dbReference type="PANTHER" id="PTHR21666">
    <property type="entry name" value="PEPTIDASE-RELATED"/>
    <property type="match status" value="1"/>
</dbReference>
<dbReference type="Proteomes" id="UP000295375">
    <property type="component" value="Unassembled WGS sequence"/>
</dbReference>
<name>A0A4R6UH77_9GAMM</name>
<keyword evidence="4" id="KW-1185">Reference proteome</keyword>
<dbReference type="InterPro" id="IPR011055">
    <property type="entry name" value="Dup_hybrid_motif"/>
</dbReference>
<accession>A0A4R6UH77</accession>
<evidence type="ECO:0000256" key="1">
    <source>
        <dbReference type="SAM" id="Coils"/>
    </source>
</evidence>
<dbReference type="FunFam" id="2.70.70.10:FF:000006">
    <property type="entry name" value="M23 family peptidase"/>
    <property type="match status" value="1"/>
</dbReference>
<dbReference type="InterPro" id="IPR050570">
    <property type="entry name" value="Cell_wall_metabolism_enzyme"/>
</dbReference>
<evidence type="ECO:0000313" key="4">
    <source>
        <dbReference type="Proteomes" id="UP000295375"/>
    </source>
</evidence>
<dbReference type="Gene3D" id="2.70.70.10">
    <property type="entry name" value="Glucose Permease (Domain IIA)"/>
    <property type="match status" value="1"/>
</dbReference>
<dbReference type="InterPro" id="IPR016047">
    <property type="entry name" value="M23ase_b-sheet_dom"/>
</dbReference>
<sequence length="309" mass="33052">MLLTLITHTRSGAKSLRVGRASQGLFVLLGLGLLTLSGFTGYTLALKWHPNGAISESTVVNWQNELSAQREALEHAREASKNQITSLATRVARLQAQLTRLEAMGERVTELIGLDGKEFDFGVAPALGGPESSYSQAPNTSPLEFISQMDAMSAQLETRGRQLAVLESLLLDKHMGTEKLISGRPVETGYISSYFGYRTDPFHGGAAWHNGVDFSAPAGSDVIATAAGVVTFAGNMAGYGNLVVVSHGDGLQTRYGHNSKMVVKVGDLVRKGQVIAKVGSTGRSTSPHVHYEVVRDGLFLNPAKFLANK</sequence>
<dbReference type="Pfam" id="PF01551">
    <property type="entry name" value="Peptidase_M23"/>
    <property type="match status" value="1"/>
</dbReference>